<reference evidence="1 2" key="1">
    <citation type="submission" date="2018-08" db="EMBL/GenBank/DDBJ databases">
        <title>A genome reference for cultivated species of the human gut microbiota.</title>
        <authorList>
            <person name="Zou Y."/>
            <person name="Xue W."/>
            <person name="Luo G."/>
        </authorList>
    </citation>
    <scope>NUCLEOTIDE SEQUENCE [LARGE SCALE GENOMIC DNA]</scope>
    <source>
        <strain evidence="1 2">AM17-48</strain>
    </source>
</reference>
<evidence type="ECO:0000313" key="2">
    <source>
        <dbReference type="Proteomes" id="UP000283329"/>
    </source>
</evidence>
<organism evidence="1 2">
    <name type="scientific">Bacteroides ovatus</name>
    <dbReference type="NCBI Taxonomy" id="28116"/>
    <lineage>
        <taxon>Bacteria</taxon>
        <taxon>Pseudomonadati</taxon>
        <taxon>Bacteroidota</taxon>
        <taxon>Bacteroidia</taxon>
        <taxon>Bacteroidales</taxon>
        <taxon>Bacteroidaceae</taxon>
        <taxon>Bacteroides</taxon>
    </lineage>
</organism>
<dbReference type="EMBL" id="QRJR01000034">
    <property type="protein sequence ID" value="RHH40352.1"/>
    <property type="molecule type" value="Genomic_DNA"/>
</dbReference>
<evidence type="ECO:0000313" key="1">
    <source>
        <dbReference type="EMBL" id="RHH40352.1"/>
    </source>
</evidence>
<protein>
    <submittedName>
        <fullName evidence="1">Uncharacterized protein</fullName>
    </submittedName>
</protein>
<dbReference type="AlphaFoldDB" id="A0A414WS47"/>
<sequence length="112" mass="12490">MKKFICFLFCSFMMLFTSLGVQASSFSESIPSKSVDAPISFVDTPTVQAGVISIAPMNVLAINIAPPLCSIEIITIENKPTVVPKCPFRYLYRSKYCTHYSNTSYSRLITPY</sequence>
<name>A0A414WS47_BACOV</name>
<gene>
    <name evidence="1" type="ORF">DW206_22595</name>
</gene>
<accession>A0A414WS47</accession>
<proteinExistence type="predicted"/>
<dbReference type="Proteomes" id="UP000283329">
    <property type="component" value="Unassembled WGS sequence"/>
</dbReference>
<comment type="caution">
    <text evidence="1">The sequence shown here is derived from an EMBL/GenBank/DDBJ whole genome shotgun (WGS) entry which is preliminary data.</text>
</comment>